<dbReference type="GO" id="GO:0000166">
    <property type="term" value="F:nucleotide binding"/>
    <property type="evidence" value="ECO:0007669"/>
    <property type="project" value="InterPro"/>
</dbReference>
<dbReference type="EMBL" id="BART01004733">
    <property type="protein sequence ID" value="GAG56263.1"/>
    <property type="molecule type" value="Genomic_DNA"/>
</dbReference>
<feature type="domain" description="Gfo/Idh/MocA-like oxidoreductase N-terminal" evidence="1">
    <location>
        <begin position="21"/>
        <end position="96"/>
    </location>
</feature>
<accession>X0Z792</accession>
<evidence type="ECO:0000259" key="1">
    <source>
        <dbReference type="Pfam" id="PF01408"/>
    </source>
</evidence>
<dbReference type="Gene3D" id="3.40.50.720">
    <property type="entry name" value="NAD(P)-binding Rossmann-like Domain"/>
    <property type="match status" value="1"/>
</dbReference>
<evidence type="ECO:0000313" key="2">
    <source>
        <dbReference type="EMBL" id="GAG56263.1"/>
    </source>
</evidence>
<dbReference type="InterPro" id="IPR036291">
    <property type="entry name" value="NAD(P)-bd_dom_sf"/>
</dbReference>
<comment type="caution">
    <text evidence="2">The sequence shown here is derived from an EMBL/GenBank/DDBJ whole genome shotgun (WGS) entry which is preliminary data.</text>
</comment>
<reference evidence="2" key="1">
    <citation type="journal article" date="2014" name="Front. Microbiol.">
        <title>High frequency of phylogenetically diverse reductive dehalogenase-homologous genes in deep subseafloor sedimentary metagenomes.</title>
        <authorList>
            <person name="Kawai M."/>
            <person name="Futagami T."/>
            <person name="Toyoda A."/>
            <person name="Takaki Y."/>
            <person name="Nishi S."/>
            <person name="Hori S."/>
            <person name="Arai W."/>
            <person name="Tsubouchi T."/>
            <person name="Morono Y."/>
            <person name="Uchiyama I."/>
            <person name="Ito T."/>
            <person name="Fujiyama A."/>
            <person name="Inagaki F."/>
            <person name="Takami H."/>
        </authorList>
    </citation>
    <scope>NUCLEOTIDE SEQUENCE</scope>
    <source>
        <strain evidence="2">Expedition CK06-06</strain>
    </source>
</reference>
<dbReference type="PANTHER" id="PTHR43818">
    <property type="entry name" value="BCDNA.GH03377"/>
    <property type="match status" value="1"/>
</dbReference>
<dbReference type="InterPro" id="IPR000683">
    <property type="entry name" value="Gfo/Idh/MocA-like_OxRdtase_N"/>
</dbReference>
<dbReference type="Pfam" id="PF01408">
    <property type="entry name" value="GFO_IDH_MocA"/>
    <property type="match status" value="1"/>
</dbReference>
<organism evidence="2">
    <name type="scientific">marine sediment metagenome</name>
    <dbReference type="NCBI Taxonomy" id="412755"/>
    <lineage>
        <taxon>unclassified sequences</taxon>
        <taxon>metagenomes</taxon>
        <taxon>ecological metagenomes</taxon>
    </lineage>
</organism>
<proteinExistence type="predicted"/>
<dbReference type="InterPro" id="IPR050463">
    <property type="entry name" value="Gfo/Idh/MocA_oxidrdct_glycsds"/>
</dbReference>
<gene>
    <name evidence="2" type="ORF">S01H4_11602</name>
</gene>
<dbReference type="PANTHER" id="PTHR43818:SF5">
    <property type="entry name" value="OXIDOREDUCTASE FAMILY PROTEIN"/>
    <property type="match status" value="1"/>
</dbReference>
<name>X0Z792_9ZZZZ</name>
<dbReference type="AlphaFoldDB" id="X0Z792"/>
<dbReference type="SUPFAM" id="SSF51735">
    <property type="entry name" value="NAD(P)-binding Rossmann-fold domains"/>
    <property type="match status" value="1"/>
</dbReference>
<sequence>MGDVFEDRLEGAYTEIVKIANSQVKVDKTQKFIGFDAYLKVINSGVDVVLLTTPPGFRPDHLTAAVNAGKHAFCEKPVAVDAPGVRKVLAAAKIAKDKQVSSLRMLILIF</sequence>
<protein>
    <recommendedName>
        <fullName evidence="1">Gfo/Idh/MocA-like oxidoreductase N-terminal domain-containing protein</fullName>
    </recommendedName>
</protein>